<evidence type="ECO:0000313" key="8">
    <source>
        <dbReference type="Proteomes" id="UP000631034"/>
    </source>
</evidence>
<dbReference type="InterPro" id="IPR036259">
    <property type="entry name" value="MFS_trans_sf"/>
</dbReference>
<feature type="transmembrane region" description="Helical" evidence="5">
    <location>
        <begin position="58"/>
        <end position="78"/>
    </location>
</feature>
<feature type="transmembrane region" description="Helical" evidence="5">
    <location>
        <begin position="87"/>
        <end position="105"/>
    </location>
</feature>
<accession>A0A8J7CBI5</accession>
<feature type="transmembrane region" description="Helical" evidence="5">
    <location>
        <begin position="269"/>
        <end position="286"/>
    </location>
</feature>
<dbReference type="GO" id="GO:0005886">
    <property type="term" value="C:plasma membrane"/>
    <property type="evidence" value="ECO:0007669"/>
    <property type="project" value="TreeGrafter"/>
</dbReference>
<proteinExistence type="predicted"/>
<evidence type="ECO:0000313" key="7">
    <source>
        <dbReference type="EMBL" id="MBE1236198.1"/>
    </source>
</evidence>
<dbReference type="EMBL" id="JACZHT010000001">
    <property type="protein sequence ID" value="MBE1236198.1"/>
    <property type="molecule type" value="Genomic_DNA"/>
</dbReference>
<dbReference type="Pfam" id="PF07690">
    <property type="entry name" value="MFS_1"/>
    <property type="match status" value="1"/>
</dbReference>
<feature type="domain" description="Major facilitator superfamily (MFS) profile" evidence="6">
    <location>
        <begin position="20"/>
        <end position="410"/>
    </location>
</feature>
<name>A0A8J7CBI5_9PROT</name>
<dbReference type="PROSITE" id="PS50850">
    <property type="entry name" value="MFS"/>
    <property type="match status" value="1"/>
</dbReference>
<feature type="transmembrane region" description="Helical" evidence="5">
    <location>
        <begin position="356"/>
        <end position="378"/>
    </location>
</feature>
<feature type="transmembrane region" description="Helical" evidence="5">
    <location>
        <begin position="384"/>
        <end position="406"/>
    </location>
</feature>
<comment type="subcellular location">
    <subcellularLocation>
        <location evidence="1">Membrane</location>
        <topology evidence="1">Multi-pass membrane protein</topology>
    </subcellularLocation>
</comment>
<dbReference type="Gene3D" id="1.20.1250.20">
    <property type="entry name" value="MFS general substrate transporter like domains"/>
    <property type="match status" value="1"/>
</dbReference>
<dbReference type="RefSeq" id="WP_192533072.1">
    <property type="nucleotide sequence ID" value="NZ_JACZHT010000001.1"/>
</dbReference>
<keyword evidence="3 5" id="KW-1133">Transmembrane helix</keyword>
<reference evidence="7" key="1">
    <citation type="submission" date="2020-10" db="EMBL/GenBank/DDBJ databases">
        <title>Genome sequence of the unusual species of purple photosynthetic bacteria, Phaeovibrio sulfidiphilus DSM 23193, type strain.</title>
        <authorList>
            <person name="Kyndt J.A."/>
            <person name="Meyer T.E."/>
        </authorList>
    </citation>
    <scope>NUCLEOTIDE SEQUENCE</scope>
    <source>
        <strain evidence="7">DSM 23193</strain>
    </source>
</reference>
<keyword evidence="4 5" id="KW-0472">Membrane</keyword>
<gene>
    <name evidence="7" type="ORF">IHV25_00815</name>
</gene>
<feature type="transmembrane region" description="Helical" evidence="5">
    <location>
        <begin position="322"/>
        <end position="344"/>
    </location>
</feature>
<feature type="transmembrane region" description="Helical" evidence="5">
    <location>
        <begin position="298"/>
        <end position="316"/>
    </location>
</feature>
<feature type="transmembrane region" description="Helical" evidence="5">
    <location>
        <begin position="230"/>
        <end position="249"/>
    </location>
</feature>
<feature type="transmembrane region" description="Helical" evidence="5">
    <location>
        <begin position="16"/>
        <end position="38"/>
    </location>
</feature>
<organism evidence="7 8">
    <name type="scientific">Phaeovibrio sulfidiphilus</name>
    <dbReference type="NCBI Taxonomy" id="1220600"/>
    <lineage>
        <taxon>Bacteria</taxon>
        <taxon>Pseudomonadati</taxon>
        <taxon>Pseudomonadota</taxon>
        <taxon>Alphaproteobacteria</taxon>
        <taxon>Rhodospirillales</taxon>
        <taxon>Rhodospirillaceae</taxon>
        <taxon>Phaeovibrio</taxon>
    </lineage>
</organism>
<feature type="transmembrane region" description="Helical" evidence="5">
    <location>
        <begin position="144"/>
        <end position="167"/>
    </location>
</feature>
<feature type="transmembrane region" description="Helical" evidence="5">
    <location>
        <begin position="111"/>
        <end position="132"/>
    </location>
</feature>
<evidence type="ECO:0000256" key="4">
    <source>
        <dbReference type="ARBA" id="ARBA00023136"/>
    </source>
</evidence>
<dbReference type="SUPFAM" id="SSF103473">
    <property type="entry name" value="MFS general substrate transporter"/>
    <property type="match status" value="1"/>
</dbReference>
<keyword evidence="8" id="KW-1185">Reference proteome</keyword>
<dbReference type="GO" id="GO:0046943">
    <property type="term" value="F:carboxylic acid transmembrane transporter activity"/>
    <property type="evidence" value="ECO:0007669"/>
    <property type="project" value="TreeGrafter"/>
</dbReference>
<dbReference type="InterPro" id="IPR020846">
    <property type="entry name" value="MFS_dom"/>
</dbReference>
<evidence type="ECO:0000256" key="1">
    <source>
        <dbReference type="ARBA" id="ARBA00004141"/>
    </source>
</evidence>
<dbReference type="AlphaFoldDB" id="A0A8J7CBI5"/>
<evidence type="ECO:0000256" key="3">
    <source>
        <dbReference type="ARBA" id="ARBA00022989"/>
    </source>
</evidence>
<evidence type="ECO:0000256" key="2">
    <source>
        <dbReference type="ARBA" id="ARBA00022692"/>
    </source>
</evidence>
<evidence type="ECO:0000256" key="5">
    <source>
        <dbReference type="SAM" id="Phobius"/>
    </source>
</evidence>
<dbReference type="PANTHER" id="PTHR23508:SF10">
    <property type="entry name" value="CARBOXYLIC ACID TRANSPORTER PROTEIN HOMOLOG"/>
    <property type="match status" value="1"/>
</dbReference>
<keyword evidence="2 5" id="KW-0812">Transmembrane</keyword>
<protein>
    <submittedName>
        <fullName evidence="7">MFS transporter</fullName>
    </submittedName>
</protein>
<comment type="caution">
    <text evidence="7">The sequence shown here is derived from an EMBL/GenBank/DDBJ whole genome shotgun (WGS) entry which is preliminary data.</text>
</comment>
<feature type="transmembrane region" description="Helical" evidence="5">
    <location>
        <begin position="173"/>
        <end position="193"/>
    </location>
</feature>
<dbReference type="InterPro" id="IPR011701">
    <property type="entry name" value="MFS"/>
</dbReference>
<evidence type="ECO:0000259" key="6">
    <source>
        <dbReference type="PROSITE" id="PS50850"/>
    </source>
</evidence>
<sequence>MNENLRSGEWVPKRSVQVYAFIFAFLVLLVDGADLMILSFSLNSLEAEFGLTPTEKGSLASFTLAGMGIGGIIGGWCCDRFGRVRTIVWSTMIFSVGTAVLGFTQSYWEFAILRFLSSLGLGTIYIAATVLMSEYVSGKYRTTILGTLQTGFTFGYIVATFMARWIIPDYGWRWMFFVAIAPVALAAVMRFLVPEPETWHAARRARSARVDAVVRKNTFYAIFADRKARMILLAWILALTALQFGYYGVNNWMPSYLEKELGVNFKSMTSYMIGAYSAMIFGKVLAGIGGDILGRRAVYVLGALGTAICLPAIVYWNTPDNILWLMVAFGFLYGVPFGVLGTYMSESFRTEFRGSAVGAAYNSGRVGGVVAPLLIGYLATNGSIGLGFVVMGGAFLVTAVIPLLFIGNRLHDPRKLVGEPEPEAVVEPARA</sequence>
<dbReference type="Proteomes" id="UP000631034">
    <property type="component" value="Unassembled WGS sequence"/>
</dbReference>
<dbReference type="PANTHER" id="PTHR23508">
    <property type="entry name" value="CARBOXYLIC ACID TRANSPORTER PROTEIN HOMOLOG"/>
    <property type="match status" value="1"/>
</dbReference>